<reference evidence="5 6" key="1">
    <citation type="submission" date="2024-04" db="EMBL/GenBank/DDBJ databases">
        <authorList>
            <person name="Fracassetti M."/>
        </authorList>
    </citation>
    <scope>NUCLEOTIDE SEQUENCE [LARGE SCALE GENOMIC DNA]</scope>
</reference>
<dbReference type="PANTHER" id="PTHR46351">
    <property type="entry name" value="WOUND-INDUCED PROTEIN WIN2"/>
    <property type="match status" value="1"/>
</dbReference>
<evidence type="ECO:0000313" key="6">
    <source>
        <dbReference type="Proteomes" id="UP001497516"/>
    </source>
</evidence>
<dbReference type="InterPro" id="IPR036861">
    <property type="entry name" value="Endochitinase-like_sf"/>
</dbReference>
<dbReference type="Pfam" id="PF00967">
    <property type="entry name" value="Barwin"/>
    <property type="match status" value="1"/>
</dbReference>
<name>A0AAV2FCW0_9ROSI</name>
<keyword evidence="3" id="KW-0732">Signal</keyword>
<sequence length="211" mass="23210">MVAILASICTVTFMLLCFLVASSGAEEAPGSSCDASHRCNQGRCCSRFFYCGTDYDHCVRFCSWQCHYVPPPTPPPHRTAAVASRRPEGATDHLLNINATYKNINSSSPCATSLSNVPLAVRNEYASAAFGAKNSLPQPTRNATSYCGKCMKLTNRVSGSEAMVRIVDERSSEGLELDRETFDKLRGKKIANAESDDDRHLVLEYRFYNCS</sequence>
<accession>A0AAV2FCW0</accession>
<dbReference type="AlphaFoldDB" id="A0AAV2FCW0"/>
<evidence type="ECO:0000256" key="3">
    <source>
        <dbReference type="SAM" id="SignalP"/>
    </source>
</evidence>
<dbReference type="GO" id="GO:0042742">
    <property type="term" value="P:defense response to bacterium"/>
    <property type="evidence" value="ECO:0007669"/>
    <property type="project" value="InterPro"/>
</dbReference>
<feature type="domain" description="Barwin" evidence="4">
    <location>
        <begin position="147"/>
        <end position="211"/>
    </location>
</feature>
<keyword evidence="6" id="KW-1185">Reference proteome</keyword>
<dbReference type="GO" id="GO:0008061">
    <property type="term" value="F:chitin binding"/>
    <property type="evidence" value="ECO:0007669"/>
    <property type="project" value="UniProtKB-KW"/>
</dbReference>
<proteinExistence type="predicted"/>
<feature type="signal peptide" evidence="3">
    <location>
        <begin position="1"/>
        <end position="24"/>
    </location>
</feature>
<gene>
    <name evidence="5" type="ORF">LTRI10_LOCUS36244</name>
</gene>
<dbReference type="EMBL" id="OZ034819">
    <property type="protein sequence ID" value="CAL1395844.1"/>
    <property type="molecule type" value="Genomic_DNA"/>
</dbReference>
<dbReference type="Gene3D" id="2.40.40.10">
    <property type="entry name" value="RlpA-like domain"/>
    <property type="match status" value="1"/>
</dbReference>
<evidence type="ECO:0000256" key="1">
    <source>
        <dbReference type="ARBA" id="ARBA00022669"/>
    </source>
</evidence>
<keyword evidence="2" id="KW-1015">Disulfide bond</keyword>
<dbReference type="PROSITE" id="PS51174">
    <property type="entry name" value="BARWIN_3"/>
    <property type="match status" value="1"/>
</dbReference>
<dbReference type="PANTHER" id="PTHR46351:SF3">
    <property type="entry name" value="WOUND-INDUCED PROTEIN WIN2"/>
    <property type="match status" value="1"/>
</dbReference>
<dbReference type="CDD" id="cd00035">
    <property type="entry name" value="ChtBD1"/>
    <property type="match status" value="1"/>
</dbReference>
<dbReference type="SUPFAM" id="SSF57016">
    <property type="entry name" value="Plant lectins/antimicrobial peptides"/>
    <property type="match status" value="1"/>
</dbReference>
<dbReference type="GO" id="GO:0050832">
    <property type="term" value="P:defense response to fungus"/>
    <property type="evidence" value="ECO:0007669"/>
    <property type="project" value="InterPro"/>
</dbReference>
<evidence type="ECO:0000256" key="2">
    <source>
        <dbReference type="ARBA" id="ARBA00023157"/>
    </source>
</evidence>
<feature type="chain" id="PRO_5043494810" description="Barwin domain-containing protein" evidence="3">
    <location>
        <begin position="25"/>
        <end position="211"/>
    </location>
</feature>
<dbReference type="InterPro" id="IPR036908">
    <property type="entry name" value="RlpA-like_sf"/>
</dbReference>
<protein>
    <recommendedName>
        <fullName evidence="4">Barwin domain-containing protein</fullName>
    </recommendedName>
</protein>
<dbReference type="InterPro" id="IPR001153">
    <property type="entry name" value="Barwin_dom"/>
</dbReference>
<dbReference type="Proteomes" id="UP001497516">
    <property type="component" value="Chromosome 6"/>
</dbReference>
<organism evidence="5 6">
    <name type="scientific">Linum trigynum</name>
    <dbReference type="NCBI Taxonomy" id="586398"/>
    <lineage>
        <taxon>Eukaryota</taxon>
        <taxon>Viridiplantae</taxon>
        <taxon>Streptophyta</taxon>
        <taxon>Embryophyta</taxon>
        <taxon>Tracheophyta</taxon>
        <taxon>Spermatophyta</taxon>
        <taxon>Magnoliopsida</taxon>
        <taxon>eudicotyledons</taxon>
        <taxon>Gunneridae</taxon>
        <taxon>Pentapetalae</taxon>
        <taxon>rosids</taxon>
        <taxon>fabids</taxon>
        <taxon>Malpighiales</taxon>
        <taxon>Linaceae</taxon>
        <taxon>Linum</taxon>
    </lineage>
</organism>
<dbReference type="SUPFAM" id="SSF50685">
    <property type="entry name" value="Barwin-like endoglucanases"/>
    <property type="match status" value="1"/>
</dbReference>
<evidence type="ECO:0000259" key="4">
    <source>
        <dbReference type="PROSITE" id="PS51174"/>
    </source>
</evidence>
<dbReference type="InterPro" id="IPR044301">
    <property type="entry name" value="PR4"/>
</dbReference>
<dbReference type="GO" id="GO:0004540">
    <property type="term" value="F:RNA nuclease activity"/>
    <property type="evidence" value="ECO:0007669"/>
    <property type="project" value="InterPro"/>
</dbReference>
<keyword evidence="1" id="KW-0147">Chitin-binding</keyword>
<evidence type="ECO:0000313" key="5">
    <source>
        <dbReference type="EMBL" id="CAL1395844.1"/>
    </source>
</evidence>